<reference evidence="3" key="1">
    <citation type="submission" date="2023-02" db="EMBL/GenBank/DDBJ databases">
        <title>Identification and recombinant expression of a fungal hydrolase from Papiliotrema laurentii that hydrolyzes apple cutin and clears colloidal polyester polyurethane.</title>
        <authorList>
            <consortium name="DOE Joint Genome Institute"/>
            <person name="Roman V.A."/>
            <person name="Bojanowski C."/>
            <person name="Crable B.R."/>
            <person name="Wagner D.N."/>
            <person name="Hung C.S."/>
            <person name="Nadeau L.J."/>
            <person name="Schratz L."/>
            <person name="Haridas S."/>
            <person name="Pangilinan J."/>
            <person name="Lipzen A."/>
            <person name="Na H."/>
            <person name="Yan M."/>
            <person name="Ng V."/>
            <person name="Grigoriev I.V."/>
            <person name="Spatafora J.W."/>
            <person name="Barlow D."/>
            <person name="Biffinger J."/>
            <person name="Kelley-Loughnane N."/>
            <person name="Varaljay V.A."/>
            <person name="Crookes-Goodson W.J."/>
        </authorList>
    </citation>
    <scope>NUCLEOTIDE SEQUENCE</scope>
    <source>
        <strain evidence="3">5307AH</strain>
    </source>
</reference>
<evidence type="ECO:0000256" key="1">
    <source>
        <dbReference type="SAM" id="MobiDB-lite"/>
    </source>
</evidence>
<feature type="region of interest" description="Disordered" evidence="1">
    <location>
        <begin position="574"/>
        <end position="712"/>
    </location>
</feature>
<evidence type="ECO:0000259" key="2">
    <source>
        <dbReference type="Pfam" id="PF09444"/>
    </source>
</evidence>
<feature type="compositionally biased region" description="Basic residues" evidence="1">
    <location>
        <begin position="686"/>
        <end position="699"/>
    </location>
</feature>
<dbReference type="EMBL" id="JAODAN010000001">
    <property type="protein sequence ID" value="KAK1927676.1"/>
    <property type="molecule type" value="Genomic_DNA"/>
</dbReference>
<dbReference type="InterPro" id="IPR018564">
    <property type="entry name" value="Repl_chkpnt_MRC1_dom"/>
</dbReference>
<keyword evidence="4" id="KW-1185">Reference proteome</keyword>
<feature type="region of interest" description="Disordered" evidence="1">
    <location>
        <begin position="507"/>
        <end position="560"/>
    </location>
</feature>
<accession>A0AAD9FWP0</accession>
<dbReference type="Pfam" id="PF09444">
    <property type="entry name" value="MRC1"/>
    <property type="match status" value="1"/>
</dbReference>
<feature type="compositionally biased region" description="Acidic residues" evidence="1">
    <location>
        <begin position="253"/>
        <end position="313"/>
    </location>
</feature>
<feature type="compositionally biased region" description="Polar residues" evidence="1">
    <location>
        <begin position="507"/>
        <end position="527"/>
    </location>
</feature>
<gene>
    <name evidence="3" type="ORF">DB88DRAFT_43768</name>
</gene>
<evidence type="ECO:0000313" key="4">
    <source>
        <dbReference type="Proteomes" id="UP001182556"/>
    </source>
</evidence>
<feature type="compositionally biased region" description="Basic and acidic residues" evidence="1">
    <location>
        <begin position="700"/>
        <end position="711"/>
    </location>
</feature>
<feature type="region of interest" description="Disordered" evidence="1">
    <location>
        <begin position="1"/>
        <end position="42"/>
    </location>
</feature>
<comment type="caution">
    <text evidence="3">The sequence shown here is derived from an EMBL/GenBank/DDBJ whole genome shotgun (WGS) entry which is preliminary data.</text>
</comment>
<feature type="region of interest" description="Disordered" evidence="1">
    <location>
        <begin position="234"/>
        <end position="399"/>
    </location>
</feature>
<feature type="compositionally biased region" description="Polar residues" evidence="1">
    <location>
        <begin position="315"/>
        <end position="326"/>
    </location>
</feature>
<feature type="domain" description="DNA replication checkpoint mediator MRC1" evidence="2">
    <location>
        <begin position="580"/>
        <end position="715"/>
    </location>
</feature>
<feature type="region of interest" description="Disordered" evidence="1">
    <location>
        <begin position="77"/>
        <end position="144"/>
    </location>
</feature>
<feature type="compositionally biased region" description="Polar residues" evidence="1">
    <location>
        <begin position="131"/>
        <end position="140"/>
    </location>
</feature>
<feature type="region of interest" description="Disordered" evidence="1">
    <location>
        <begin position="176"/>
        <end position="196"/>
    </location>
</feature>
<dbReference type="Proteomes" id="UP001182556">
    <property type="component" value="Unassembled WGS sequence"/>
</dbReference>
<protein>
    <recommendedName>
        <fullName evidence="2">DNA replication checkpoint mediator MRC1 domain-containing protein</fullName>
    </recommendedName>
</protein>
<dbReference type="AlphaFoldDB" id="A0AAD9FWP0"/>
<feature type="region of interest" description="Disordered" evidence="1">
    <location>
        <begin position="861"/>
        <end position="905"/>
    </location>
</feature>
<organism evidence="3 4">
    <name type="scientific">Papiliotrema laurentii</name>
    <name type="common">Cryptococcus laurentii</name>
    <dbReference type="NCBI Taxonomy" id="5418"/>
    <lineage>
        <taxon>Eukaryota</taxon>
        <taxon>Fungi</taxon>
        <taxon>Dikarya</taxon>
        <taxon>Basidiomycota</taxon>
        <taxon>Agaricomycotina</taxon>
        <taxon>Tremellomycetes</taxon>
        <taxon>Tremellales</taxon>
        <taxon>Rhynchogastremaceae</taxon>
        <taxon>Papiliotrema</taxon>
    </lineage>
</organism>
<feature type="compositionally biased region" description="Basic and acidic residues" evidence="1">
    <location>
        <begin position="629"/>
        <end position="661"/>
    </location>
</feature>
<feature type="compositionally biased region" description="Polar residues" evidence="1">
    <location>
        <begin position="1"/>
        <end position="17"/>
    </location>
</feature>
<sequence length="905" mass="99870">MNESTISICEPGSSPTPATGRIAKSRTVVPSTSEAPEADHDQRLGDIKLVFDKEVARQNEEQKRKERIAALAAAKAAALQRRPPVPKQVSEDDDEDFEIVREVKPEPSSSSVPNKTDPVKRGPDAKAILNRNISSTSPQISRHKQVIMRHAGKSSRAKDSLTETFVDFAGKAFDHAGMSRRNGGAIPAGQKKGREAALSPAQLDALMRKNHLQQAEMVRRKKEEAWGRVKALPMKQTPDIEALVAATARQIPEDEISEDDDDDFIPDDEGADAGEEEEDDRLQYSGEEDEGSQAEDVDVDEGQQVDTQEDDVLQEASNARSPTPTLQVVEAPTDAEDTTPKQSQHRSRTESSNSLKVPSGEQDREASQGDLDFGGFGDEAGGFSQLFEATQTSEGPQETDAFAGLRGADAVNILQADAFLPNNNITETQAARDNALIAGEMEAAVETQRVNTQPKKLYLNDNGKLTQTKPEEFEFRSDESQWAALRKKLAGPSDLLSDITESPQQLMLSSTEKNTSDAAPQTSSPTRQNHRLNRAGRDSSPEDEEPRSLIPSIPAKRHEEDALARMMRLARRAEARKAAVKSNLVDNQAEESDEDGGWAPNGENDDEDDEDLDDGYVPDLVDDAAIDDEEKKRQDELAAAKLREIQQADDAKREAEARKITEGQYRTKKRGVDFFSDEENDEDGGRKRRWSKKERRKRRLDREDGLEKLEGEANAFKAHYDAGLESDFSDDEPEAELRLNMPPVEESLEDARPAWLILRERAAKNRGKDLERQDSELDKELGLHGASFTESMVVDEDELVVEEESQFSISRSIRSSASINLDDDKYGRRKLSVARSTDSYAQFVRDESQINRRMTGAAGVSVVVKKNTGPTATRIGGPGPNRQPSRQSTSSSTGSVLLAKGNRFG</sequence>
<feature type="compositionally biased region" description="Low complexity" evidence="1">
    <location>
        <begin position="882"/>
        <end position="895"/>
    </location>
</feature>
<feature type="compositionally biased region" description="Acidic residues" evidence="1">
    <location>
        <begin position="603"/>
        <end position="628"/>
    </location>
</feature>
<evidence type="ECO:0000313" key="3">
    <source>
        <dbReference type="EMBL" id="KAK1927676.1"/>
    </source>
</evidence>
<proteinExistence type="predicted"/>
<feature type="compositionally biased region" description="Polar residues" evidence="1">
    <location>
        <begin position="387"/>
        <end position="396"/>
    </location>
</feature>
<name>A0AAD9FWP0_PAPLA</name>